<evidence type="ECO:0000259" key="2">
    <source>
        <dbReference type="Pfam" id="PF14517"/>
    </source>
</evidence>
<dbReference type="Pfam" id="PF14517">
    <property type="entry name" value="Tachylectin"/>
    <property type="match status" value="1"/>
</dbReference>
<dbReference type="InterPro" id="IPR058502">
    <property type="entry name" value="PLL-like_beta-prop"/>
</dbReference>
<keyword evidence="5" id="KW-1185">Reference proteome</keyword>
<evidence type="ECO:0000313" key="4">
    <source>
        <dbReference type="EMBL" id="TDP90558.1"/>
    </source>
</evidence>
<dbReference type="Pfam" id="PF26607">
    <property type="entry name" value="DUF8189"/>
    <property type="match status" value="1"/>
</dbReference>
<proteinExistence type="predicted"/>
<dbReference type="InterPro" id="IPR036813">
    <property type="entry name" value="Tachylectin2_sf"/>
</dbReference>
<gene>
    <name evidence="4" type="ORF">EV186_11099</name>
</gene>
<organism evidence="4 5">
    <name type="scientific">Labedaea rhizosphaerae</name>
    <dbReference type="NCBI Taxonomy" id="598644"/>
    <lineage>
        <taxon>Bacteria</taxon>
        <taxon>Bacillati</taxon>
        <taxon>Actinomycetota</taxon>
        <taxon>Actinomycetes</taxon>
        <taxon>Pseudonocardiales</taxon>
        <taxon>Pseudonocardiaceae</taxon>
        <taxon>Labedaea</taxon>
    </lineage>
</organism>
<evidence type="ECO:0000313" key="5">
    <source>
        <dbReference type="Proteomes" id="UP000295444"/>
    </source>
</evidence>
<dbReference type="InterPro" id="IPR006311">
    <property type="entry name" value="TAT_signal"/>
</dbReference>
<feature type="signal peptide" evidence="1">
    <location>
        <begin position="1"/>
        <end position="27"/>
    </location>
</feature>
<dbReference type="PROSITE" id="PS51318">
    <property type="entry name" value="TAT"/>
    <property type="match status" value="1"/>
</dbReference>
<reference evidence="4 5" key="1">
    <citation type="submission" date="2019-03" db="EMBL/GenBank/DDBJ databases">
        <title>Genomic Encyclopedia of Type Strains, Phase IV (KMG-IV): sequencing the most valuable type-strain genomes for metagenomic binning, comparative biology and taxonomic classification.</title>
        <authorList>
            <person name="Goeker M."/>
        </authorList>
    </citation>
    <scope>NUCLEOTIDE SEQUENCE [LARGE SCALE GENOMIC DNA]</scope>
    <source>
        <strain evidence="4 5">DSM 45361</strain>
    </source>
</reference>
<dbReference type="SUPFAM" id="SSF89372">
    <property type="entry name" value="Fucose-specific lectin"/>
    <property type="match status" value="2"/>
</dbReference>
<dbReference type="Proteomes" id="UP000295444">
    <property type="component" value="Unassembled WGS sequence"/>
</dbReference>
<comment type="caution">
    <text evidence="4">The sequence shown here is derived from an EMBL/GenBank/DDBJ whole genome shotgun (WGS) entry which is preliminary data.</text>
</comment>
<accession>A0A4V3CXJ6</accession>
<keyword evidence="1" id="KW-0732">Signal</keyword>
<feature type="chain" id="PRO_5038612346" evidence="1">
    <location>
        <begin position="28"/>
        <end position="642"/>
    </location>
</feature>
<dbReference type="EMBL" id="SNXZ01000010">
    <property type="protein sequence ID" value="TDP90558.1"/>
    <property type="molecule type" value="Genomic_DNA"/>
</dbReference>
<dbReference type="InterPro" id="IPR023294">
    <property type="entry name" value="Tachylectin2"/>
</dbReference>
<evidence type="ECO:0000259" key="3">
    <source>
        <dbReference type="Pfam" id="PF26607"/>
    </source>
</evidence>
<evidence type="ECO:0000256" key="1">
    <source>
        <dbReference type="SAM" id="SignalP"/>
    </source>
</evidence>
<dbReference type="Gene3D" id="2.115.10.10">
    <property type="entry name" value="Tachylectin 2"/>
    <property type="match status" value="1"/>
</dbReference>
<dbReference type="AlphaFoldDB" id="A0A4V3CXJ6"/>
<feature type="domain" description="Tachylectin 2" evidence="2">
    <location>
        <begin position="52"/>
        <end position="275"/>
    </location>
</feature>
<dbReference type="SUPFAM" id="SSF50934">
    <property type="entry name" value="Tachylectin-2"/>
    <property type="match status" value="1"/>
</dbReference>
<dbReference type="Gene3D" id="2.120.10.70">
    <property type="entry name" value="Fucose-specific lectin"/>
    <property type="match status" value="1"/>
</dbReference>
<sequence length="642" mass="68682">MHQNRRAWITRSTIAAVGLSLTATTLAVTANQAAASVTLQCASSAPVYRVLSNGNMLRYQHLDPDTGAANWSANPPTIGFAWQPGKPVAAPDGVIFAPWTGGELRRYRWNGAGWDTFPNGTQHEVIDTGGWDRYLTADYRNRITVDTDGFIYTIEPDGALHWRSFDAATHTWTHRVIASGWNQYNLIIAAGRGVLFARNAAGNLYRYRYDAASQRWLTTAQPVGLGWQAFDRILSAGADVLYTIKPDGTMYWWRWDENAQGWTASHGAQIGAGWIDSATTAAPDTCQVNGVVNPVRPTVPAVDNPPVTLQYSTNGDIHYSYVDSESRAVYAEATDVTGSTPIGFAVVPGFTGVIGITGTGDYQDGRIQLAATGTDAEVRTNVQTVSRGPWAGTTTYGGFVPSSASIVHRSDNTIAMFALDAAGDLWARSQAISNASLDAWTRVGPTPLKPGPITVAVTANGIRILGLGQDGTYHAATYTTTLSAWVSLGSTGFDGTISAVVMPDNTLQVFANNGGAIQTQRETTTGFAGTWTSLPGVIATGSPSAIMSPAGTLQVVARADDDYVYYAGQAAPGSAVYTDWREITNYTDQTSTSPVALAVPDENTWVVGYRNDLDTPKLRRYQSPALRTATPFVDVPLTPPSS</sequence>
<name>A0A4V3CXJ6_LABRH</name>
<feature type="domain" description="PLL-like beta propeller" evidence="3">
    <location>
        <begin position="351"/>
        <end position="585"/>
    </location>
</feature>
<protein>
    <submittedName>
        <fullName evidence="4">Tachylectin</fullName>
    </submittedName>
</protein>